<keyword evidence="4" id="KW-0479">Metal-binding</keyword>
<dbReference type="Proteomes" id="UP000823637">
    <property type="component" value="Unassembled WGS sequence"/>
</dbReference>
<accession>A0A9D9EF32</accession>
<evidence type="ECO:0000256" key="9">
    <source>
        <dbReference type="ARBA" id="ARBA00023306"/>
    </source>
</evidence>
<dbReference type="SUPFAM" id="SSF52540">
    <property type="entry name" value="P-loop containing nucleoside triphosphate hydrolases"/>
    <property type="match status" value="1"/>
</dbReference>
<keyword evidence="6" id="KW-0460">Magnesium</keyword>
<dbReference type="PANTHER" id="PTHR11649:SF13">
    <property type="entry name" value="ENGB-TYPE G DOMAIN-CONTAINING PROTEIN"/>
    <property type="match status" value="1"/>
</dbReference>
<comment type="caution">
    <text evidence="12">The sequence shown here is derived from an EMBL/GenBank/DDBJ whole genome shotgun (WGS) entry which is preliminary data.</text>
</comment>
<protein>
    <recommendedName>
        <fullName evidence="10">Probable GTP-binding protein EngB</fullName>
    </recommendedName>
</protein>
<evidence type="ECO:0000256" key="1">
    <source>
        <dbReference type="ARBA" id="ARBA00001946"/>
    </source>
</evidence>
<dbReference type="InterPro" id="IPR006073">
    <property type="entry name" value="GTP-bd"/>
</dbReference>
<evidence type="ECO:0000259" key="11">
    <source>
        <dbReference type="PROSITE" id="PS51706"/>
    </source>
</evidence>
<reference evidence="12" key="2">
    <citation type="journal article" date="2021" name="PeerJ">
        <title>Extensive microbial diversity within the chicken gut microbiome revealed by metagenomics and culture.</title>
        <authorList>
            <person name="Gilroy R."/>
            <person name="Ravi A."/>
            <person name="Getino M."/>
            <person name="Pursley I."/>
            <person name="Horton D.L."/>
            <person name="Alikhan N.F."/>
            <person name="Baker D."/>
            <person name="Gharbi K."/>
            <person name="Hall N."/>
            <person name="Watson M."/>
            <person name="Adriaenssens E.M."/>
            <person name="Foster-Nyarko E."/>
            <person name="Jarju S."/>
            <person name="Secka A."/>
            <person name="Antonio M."/>
            <person name="Oren A."/>
            <person name="Chaudhuri R.R."/>
            <person name="La Ragione R."/>
            <person name="Hildebrand F."/>
            <person name="Pallen M.J."/>
        </authorList>
    </citation>
    <scope>NUCLEOTIDE SEQUENCE</scope>
    <source>
        <strain evidence="12">D3-1215</strain>
    </source>
</reference>
<dbReference type="InterPro" id="IPR030393">
    <property type="entry name" value="G_ENGB_dom"/>
</dbReference>
<evidence type="ECO:0000256" key="5">
    <source>
        <dbReference type="ARBA" id="ARBA00022741"/>
    </source>
</evidence>
<dbReference type="AlphaFoldDB" id="A0A9D9EF32"/>
<name>A0A9D9EF32_9BACT</name>
<feature type="domain" description="EngB-type G" evidence="11">
    <location>
        <begin position="37"/>
        <end position="212"/>
    </location>
</feature>
<comment type="cofactor">
    <cofactor evidence="1">
        <name>Mg(2+)</name>
        <dbReference type="ChEBI" id="CHEBI:18420"/>
    </cofactor>
</comment>
<comment type="function">
    <text evidence="10">Necessary for normal cell division and for the maintenance of normal septation.</text>
</comment>
<gene>
    <name evidence="10" type="primary">engB</name>
    <name evidence="12" type="ORF">IAC32_02105</name>
</gene>
<evidence type="ECO:0000256" key="8">
    <source>
        <dbReference type="ARBA" id="ARBA00023210"/>
    </source>
</evidence>
<keyword evidence="3 10" id="KW-0132">Cell division</keyword>
<dbReference type="Gene3D" id="3.40.50.300">
    <property type="entry name" value="P-loop containing nucleotide triphosphate hydrolases"/>
    <property type="match status" value="1"/>
</dbReference>
<reference evidence="12" key="1">
    <citation type="submission" date="2020-10" db="EMBL/GenBank/DDBJ databases">
        <authorList>
            <person name="Gilroy R."/>
        </authorList>
    </citation>
    <scope>NUCLEOTIDE SEQUENCE</scope>
    <source>
        <strain evidence="12">D3-1215</strain>
    </source>
</reference>
<dbReference type="GO" id="GO:0046872">
    <property type="term" value="F:metal ion binding"/>
    <property type="evidence" value="ECO:0007669"/>
    <property type="project" value="UniProtKB-KW"/>
</dbReference>
<evidence type="ECO:0000256" key="7">
    <source>
        <dbReference type="ARBA" id="ARBA00023134"/>
    </source>
</evidence>
<keyword evidence="9 10" id="KW-0131">Cell cycle</keyword>
<dbReference type="NCBIfam" id="TIGR03598">
    <property type="entry name" value="GTPase_YsxC"/>
    <property type="match status" value="1"/>
</dbReference>
<evidence type="ECO:0000256" key="10">
    <source>
        <dbReference type="HAMAP-Rule" id="MF_00321"/>
    </source>
</evidence>
<dbReference type="GO" id="GO:0000917">
    <property type="term" value="P:division septum assembly"/>
    <property type="evidence" value="ECO:0007669"/>
    <property type="project" value="UniProtKB-KW"/>
</dbReference>
<dbReference type="CDD" id="cd01876">
    <property type="entry name" value="YihA_EngB"/>
    <property type="match status" value="1"/>
</dbReference>
<evidence type="ECO:0000256" key="3">
    <source>
        <dbReference type="ARBA" id="ARBA00022618"/>
    </source>
</evidence>
<organism evidence="12 13">
    <name type="scientific">Candidatus Enterocola intestinipullorum</name>
    <dbReference type="NCBI Taxonomy" id="2840783"/>
    <lineage>
        <taxon>Bacteria</taxon>
        <taxon>Pseudomonadati</taxon>
        <taxon>Bacteroidota</taxon>
        <taxon>Bacteroidia</taxon>
        <taxon>Bacteroidales</taxon>
        <taxon>Candidatus Enterocola</taxon>
    </lineage>
</organism>
<dbReference type="HAMAP" id="MF_00321">
    <property type="entry name" value="GTPase_EngB"/>
    <property type="match status" value="1"/>
</dbReference>
<keyword evidence="5 10" id="KW-0547">Nucleotide-binding</keyword>
<dbReference type="EMBL" id="JADIMR010000031">
    <property type="protein sequence ID" value="MBO8446524.1"/>
    <property type="molecule type" value="Genomic_DNA"/>
</dbReference>
<comment type="similarity">
    <text evidence="2 10">Belongs to the TRAFAC class TrmE-Era-EngA-EngB-Septin-like GTPase superfamily. EngB GTPase family.</text>
</comment>
<dbReference type="PANTHER" id="PTHR11649">
    <property type="entry name" value="MSS1/TRME-RELATED GTP-BINDING PROTEIN"/>
    <property type="match status" value="1"/>
</dbReference>
<evidence type="ECO:0000313" key="12">
    <source>
        <dbReference type="EMBL" id="MBO8446524.1"/>
    </source>
</evidence>
<dbReference type="PROSITE" id="PS51706">
    <property type="entry name" value="G_ENGB"/>
    <property type="match status" value="1"/>
</dbReference>
<keyword evidence="8 10" id="KW-0717">Septation</keyword>
<sequence>MKSIRRAANLKKPKTMLIKTAEFVKSCPGLASCPCSEKPEYAFIGRSNVGKSSLINMISARKGLAMTSSKPGKTLLINYFDINNSWYLVDLPGYGFASVDKDTRARLKRMIEEYTVGRMQLTNLFVLLDCRLEPQKNDLDFINFLGGHEVPFSLVFTKTDKISKSKLAANIAHYKEVLSGQWEWLPPIFATSSETKEGREELLSYIEQINNSIENQE</sequence>
<evidence type="ECO:0000256" key="2">
    <source>
        <dbReference type="ARBA" id="ARBA00009638"/>
    </source>
</evidence>
<evidence type="ECO:0000313" key="13">
    <source>
        <dbReference type="Proteomes" id="UP000823637"/>
    </source>
</evidence>
<evidence type="ECO:0000256" key="6">
    <source>
        <dbReference type="ARBA" id="ARBA00022842"/>
    </source>
</evidence>
<evidence type="ECO:0000256" key="4">
    <source>
        <dbReference type="ARBA" id="ARBA00022723"/>
    </source>
</evidence>
<keyword evidence="7 10" id="KW-0342">GTP-binding</keyword>
<dbReference type="InterPro" id="IPR027417">
    <property type="entry name" value="P-loop_NTPase"/>
</dbReference>
<proteinExistence type="inferred from homology"/>
<dbReference type="GO" id="GO:0005525">
    <property type="term" value="F:GTP binding"/>
    <property type="evidence" value="ECO:0007669"/>
    <property type="project" value="UniProtKB-UniRule"/>
</dbReference>
<dbReference type="InterPro" id="IPR019987">
    <property type="entry name" value="GTP-bd_ribosome_bio_YsxC"/>
</dbReference>
<dbReference type="Pfam" id="PF01926">
    <property type="entry name" value="MMR_HSR1"/>
    <property type="match status" value="1"/>
</dbReference>